<evidence type="ECO:0000256" key="1">
    <source>
        <dbReference type="SAM" id="MobiDB-lite"/>
    </source>
</evidence>
<organism evidence="3 4">
    <name type="scientific">Saguinus oedipus</name>
    <name type="common">Cotton-top tamarin</name>
    <name type="synonym">Oedipomidas oedipus</name>
    <dbReference type="NCBI Taxonomy" id="9490"/>
    <lineage>
        <taxon>Eukaryota</taxon>
        <taxon>Metazoa</taxon>
        <taxon>Chordata</taxon>
        <taxon>Craniata</taxon>
        <taxon>Vertebrata</taxon>
        <taxon>Euteleostomi</taxon>
        <taxon>Mammalia</taxon>
        <taxon>Eutheria</taxon>
        <taxon>Euarchontoglires</taxon>
        <taxon>Primates</taxon>
        <taxon>Haplorrhini</taxon>
        <taxon>Platyrrhini</taxon>
        <taxon>Cebidae</taxon>
        <taxon>Callitrichinae</taxon>
        <taxon>Saguinus</taxon>
    </lineage>
</organism>
<protein>
    <submittedName>
        <fullName evidence="3">Uncharacterized protein</fullName>
    </submittedName>
</protein>
<keyword evidence="2" id="KW-0812">Transmembrane</keyword>
<evidence type="ECO:0000313" key="4">
    <source>
        <dbReference type="Proteomes" id="UP001266305"/>
    </source>
</evidence>
<proteinExistence type="predicted"/>
<accession>A0ABQ9W2E0</accession>
<dbReference type="Gene3D" id="6.20.400.20">
    <property type="match status" value="1"/>
</dbReference>
<keyword evidence="4" id="KW-1185">Reference proteome</keyword>
<reference evidence="3 4" key="1">
    <citation type="submission" date="2023-05" db="EMBL/GenBank/DDBJ databases">
        <title>B98-5 Cell Line De Novo Hybrid Assembly: An Optical Mapping Approach.</title>
        <authorList>
            <person name="Kananen K."/>
            <person name="Auerbach J.A."/>
            <person name="Kautto E."/>
            <person name="Blachly J.S."/>
        </authorList>
    </citation>
    <scope>NUCLEOTIDE SEQUENCE [LARGE SCALE GENOMIC DNA]</scope>
    <source>
        <strain evidence="3">B95-8</strain>
        <tissue evidence="3">Cell line</tissue>
    </source>
</reference>
<gene>
    <name evidence="3" type="ORF">P7K49_008813</name>
</gene>
<comment type="caution">
    <text evidence="3">The sequence shown here is derived from an EMBL/GenBank/DDBJ whole genome shotgun (WGS) entry which is preliminary data.</text>
</comment>
<feature type="region of interest" description="Disordered" evidence="1">
    <location>
        <begin position="65"/>
        <end position="90"/>
    </location>
</feature>
<evidence type="ECO:0000256" key="2">
    <source>
        <dbReference type="SAM" id="Phobius"/>
    </source>
</evidence>
<sequence length="90" mass="9994">MALYSIVCVVGLFGNFLVMYVIVRNTPKFQKQRSCFGKSYKGLGVGVKISVDLELFLILSKESSCQSPTLSPSAGAMERREPTDWQLTVK</sequence>
<name>A0ABQ9W2E0_SAGOE</name>
<feature type="transmembrane region" description="Helical" evidence="2">
    <location>
        <begin position="6"/>
        <end position="23"/>
    </location>
</feature>
<dbReference type="Proteomes" id="UP001266305">
    <property type="component" value="Unassembled WGS sequence"/>
</dbReference>
<keyword evidence="2" id="KW-1133">Transmembrane helix</keyword>
<dbReference type="EMBL" id="JASSZA010000004">
    <property type="protein sequence ID" value="KAK2114547.1"/>
    <property type="molecule type" value="Genomic_DNA"/>
</dbReference>
<evidence type="ECO:0000313" key="3">
    <source>
        <dbReference type="EMBL" id="KAK2114547.1"/>
    </source>
</evidence>
<keyword evidence="2" id="KW-0472">Membrane</keyword>